<dbReference type="InterPro" id="IPR052907">
    <property type="entry name" value="Beta-lactamase/esterase"/>
</dbReference>
<feature type="domain" description="Beta-lactamase-related" evidence="1">
    <location>
        <begin position="25"/>
        <end position="370"/>
    </location>
</feature>
<organism evidence="2">
    <name type="scientific">marine metagenome</name>
    <dbReference type="NCBI Taxonomy" id="408172"/>
    <lineage>
        <taxon>unclassified sequences</taxon>
        <taxon>metagenomes</taxon>
        <taxon>ecological metagenomes</taxon>
    </lineage>
</organism>
<reference evidence="2" key="1">
    <citation type="submission" date="2018-05" db="EMBL/GenBank/DDBJ databases">
        <authorList>
            <person name="Lanie J.A."/>
            <person name="Ng W.-L."/>
            <person name="Kazmierczak K.M."/>
            <person name="Andrzejewski T.M."/>
            <person name="Davidsen T.M."/>
            <person name="Wayne K.J."/>
            <person name="Tettelin H."/>
            <person name="Glass J.I."/>
            <person name="Rusch D."/>
            <person name="Podicherti R."/>
            <person name="Tsui H.-C.T."/>
            <person name="Winkler M.E."/>
        </authorList>
    </citation>
    <scope>NUCLEOTIDE SEQUENCE</scope>
</reference>
<dbReference type="SUPFAM" id="SSF56601">
    <property type="entry name" value="beta-lactamase/transpeptidase-like"/>
    <property type="match status" value="1"/>
</dbReference>
<sequence length="389" mass="41661">MGGGMVDFSIRGDVAPGFDAVAEVFERNFTEDIEVGASFCAVVNGVTVVDLWGGYCDQNCTVPWESDTLVNVYSTTKGIASSVVATLVEQGLFDYDEPVANYWPEFRAGEGGLTIGQFLSHQSGVCGLRETVTIEDLYDWNVMTSRIAAEVPHWEPGTAVGYHAILWGFLAGELALRVSGKTLGTLVHERLAKPLDADFYIGLPESQHGRVADLIGPNRARILPDPAAAQAINVPPLFAFALQNPTIRPYRDACSPAWRVAEIAAANGHGNARGIARIYAALAQGGSSGKVQVMQPETIAKMTRQQWGLVDDLVLGRPMRRGSGINLNTDEQYGPNPLAFGHSGAGGSIGFADPQRRLGVGYAMNQMQPGIEADTRGSRLVRAIINCIG</sequence>
<dbReference type="AlphaFoldDB" id="A0A382AWZ7"/>
<dbReference type="Gene3D" id="3.40.710.10">
    <property type="entry name" value="DD-peptidase/beta-lactamase superfamily"/>
    <property type="match status" value="1"/>
</dbReference>
<dbReference type="Pfam" id="PF00144">
    <property type="entry name" value="Beta-lactamase"/>
    <property type="match status" value="1"/>
</dbReference>
<accession>A0A382AWZ7</accession>
<gene>
    <name evidence="2" type="ORF">METZ01_LOCUS158822</name>
</gene>
<evidence type="ECO:0000259" key="1">
    <source>
        <dbReference type="Pfam" id="PF00144"/>
    </source>
</evidence>
<evidence type="ECO:0000313" key="2">
    <source>
        <dbReference type="EMBL" id="SVB05968.1"/>
    </source>
</evidence>
<dbReference type="PANTHER" id="PTHR43319:SF3">
    <property type="entry name" value="BETA-LACTAMASE-RELATED DOMAIN-CONTAINING PROTEIN"/>
    <property type="match status" value="1"/>
</dbReference>
<proteinExistence type="predicted"/>
<dbReference type="InterPro" id="IPR012338">
    <property type="entry name" value="Beta-lactam/transpept-like"/>
</dbReference>
<dbReference type="PANTHER" id="PTHR43319">
    <property type="entry name" value="BETA-LACTAMASE-RELATED"/>
    <property type="match status" value="1"/>
</dbReference>
<name>A0A382AWZ7_9ZZZZ</name>
<dbReference type="EMBL" id="UINC01027171">
    <property type="protein sequence ID" value="SVB05968.1"/>
    <property type="molecule type" value="Genomic_DNA"/>
</dbReference>
<dbReference type="InterPro" id="IPR001466">
    <property type="entry name" value="Beta-lactam-related"/>
</dbReference>
<protein>
    <recommendedName>
        <fullName evidence="1">Beta-lactamase-related domain-containing protein</fullName>
    </recommendedName>
</protein>